<sequence length="126" mass="14559">MIPAELSQGRYISLTTFRKDGTPVATPVWFAAEDDELYVWTRIDSWKVKRLRRDPHVVVATCDMRGRIPAGAQRLDGTGRFLDADGLKAVRKRLARKYTWQWWLTDWPATIARRGKRPHIAIAVKL</sequence>
<dbReference type="InterPro" id="IPR019965">
    <property type="entry name" value="PPOX_F420-dep_Rv2061_put"/>
</dbReference>
<evidence type="ECO:0000313" key="4">
    <source>
        <dbReference type="Proteomes" id="UP000516428"/>
    </source>
</evidence>
<keyword evidence="4" id="KW-1185">Reference proteome</keyword>
<keyword evidence="1 3" id="KW-0560">Oxidoreductase</keyword>
<dbReference type="GO" id="GO:0070967">
    <property type="term" value="F:coenzyme F420 binding"/>
    <property type="evidence" value="ECO:0007669"/>
    <property type="project" value="TreeGrafter"/>
</dbReference>
<dbReference type="RefSeq" id="WP_188335004.1">
    <property type="nucleotide sequence ID" value="NZ_CP061281.1"/>
</dbReference>
<accession>A0A7H1B0J4</accession>
<evidence type="ECO:0000256" key="1">
    <source>
        <dbReference type="ARBA" id="ARBA00023002"/>
    </source>
</evidence>
<dbReference type="PANTHER" id="PTHR35176:SF11">
    <property type="entry name" value="PYRIDOXAMINE 5'-PHOSPHATE OXIDASE FAMILY PROTEIN"/>
    <property type="match status" value="1"/>
</dbReference>
<feature type="domain" description="Pyridoxamine 5'-phosphate oxidase N-terminal" evidence="2">
    <location>
        <begin position="6"/>
        <end position="97"/>
    </location>
</feature>
<dbReference type="EC" id="1.-.-.-" evidence="3"/>
<dbReference type="PANTHER" id="PTHR35176">
    <property type="entry name" value="HEME OXYGENASE HI_0854-RELATED"/>
    <property type="match status" value="1"/>
</dbReference>
<dbReference type="Proteomes" id="UP000516428">
    <property type="component" value="Chromosome"/>
</dbReference>
<reference evidence="3 4" key="1">
    <citation type="submission" date="2020-09" db="EMBL/GenBank/DDBJ databases">
        <title>A novel species.</title>
        <authorList>
            <person name="Gao J."/>
        </authorList>
    </citation>
    <scope>NUCLEOTIDE SEQUENCE [LARGE SCALE GENOMIC DNA]</scope>
    <source>
        <strain evidence="3 4">CRXT-Y-14</strain>
    </source>
</reference>
<dbReference type="Pfam" id="PF01243">
    <property type="entry name" value="PNPOx_N"/>
    <property type="match status" value="1"/>
</dbReference>
<dbReference type="NCBIfam" id="TIGR03666">
    <property type="entry name" value="Rv2061_F420"/>
    <property type="match status" value="1"/>
</dbReference>
<dbReference type="Gene3D" id="2.30.110.10">
    <property type="entry name" value="Electron Transport, Fmn-binding Protein, Chain A"/>
    <property type="match status" value="1"/>
</dbReference>
<evidence type="ECO:0000313" key="3">
    <source>
        <dbReference type="EMBL" id="QNS02249.1"/>
    </source>
</evidence>
<proteinExistence type="predicted"/>
<dbReference type="KEGG" id="sxn:IAG42_00575"/>
<evidence type="ECO:0000259" key="2">
    <source>
        <dbReference type="Pfam" id="PF01243"/>
    </source>
</evidence>
<dbReference type="InterPro" id="IPR052019">
    <property type="entry name" value="F420H2_bilvrd_red/Heme_oxyg"/>
</dbReference>
<dbReference type="InterPro" id="IPR012349">
    <property type="entry name" value="Split_barrel_FMN-bd"/>
</dbReference>
<dbReference type="SUPFAM" id="SSF50475">
    <property type="entry name" value="FMN-binding split barrel"/>
    <property type="match status" value="1"/>
</dbReference>
<dbReference type="GO" id="GO:0005829">
    <property type="term" value="C:cytosol"/>
    <property type="evidence" value="ECO:0007669"/>
    <property type="project" value="TreeGrafter"/>
</dbReference>
<gene>
    <name evidence="3" type="ORF">IAG42_00575</name>
</gene>
<dbReference type="EMBL" id="CP061281">
    <property type="protein sequence ID" value="QNS02249.1"/>
    <property type="molecule type" value="Genomic_DNA"/>
</dbReference>
<dbReference type="InterPro" id="IPR011576">
    <property type="entry name" value="Pyridox_Oxase_N"/>
</dbReference>
<protein>
    <submittedName>
        <fullName evidence="3">PPOX class F420-dependent oxidoreductase</fullName>
        <ecNumber evidence="3">1.-.-.-</ecNumber>
    </submittedName>
</protein>
<name>A0A7H1B0J4_9ACTN</name>
<organism evidence="3 4">
    <name type="scientific">Streptomyces xanthii</name>
    <dbReference type="NCBI Taxonomy" id="2768069"/>
    <lineage>
        <taxon>Bacteria</taxon>
        <taxon>Bacillati</taxon>
        <taxon>Actinomycetota</taxon>
        <taxon>Actinomycetes</taxon>
        <taxon>Kitasatosporales</taxon>
        <taxon>Streptomycetaceae</taxon>
        <taxon>Streptomyces</taxon>
    </lineage>
</organism>
<dbReference type="GO" id="GO:0016627">
    <property type="term" value="F:oxidoreductase activity, acting on the CH-CH group of donors"/>
    <property type="evidence" value="ECO:0007669"/>
    <property type="project" value="TreeGrafter"/>
</dbReference>
<dbReference type="AlphaFoldDB" id="A0A7H1B0J4"/>